<dbReference type="Gene3D" id="3.20.20.300">
    <property type="entry name" value="Glycoside hydrolase, family 3, N-terminal domain"/>
    <property type="match status" value="1"/>
</dbReference>
<comment type="similarity">
    <text evidence="1">Belongs to the glycosyl hydrolase 3 family.</text>
</comment>
<evidence type="ECO:0000313" key="6">
    <source>
        <dbReference type="Proteomes" id="UP000226079"/>
    </source>
</evidence>
<dbReference type="GO" id="GO:0005975">
    <property type="term" value="P:carbohydrate metabolic process"/>
    <property type="evidence" value="ECO:0007669"/>
    <property type="project" value="InterPro"/>
</dbReference>
<accession>A0A2A9CMK3</accession>
<evidence type="ECO:0000256" key="3">
    <source>
        <dbReference type="ARBA" id="ARBA00023295"/>
    </source>
</evidence>
<dbReference type="Pfam" id="PF00933">
    <property type="entry name" value="Glyco_hydro_3"/>
    <property type="match status" value="1"/>
</dbReference>
<dbReference type="Proteomes" id="UP000226079">
    <property type="component" value="Unassembled WGS sequence"/>
</dbReference>
<dbReference type="GO" id="GO:0009254">
    <property type="term" value="P:peptidoglycan turnover"/>
    <property type="evidence" value="ECO:0007669"/>
    <property type="project" value="TreeGrafter"/>
</dbReference>
<dbReference type="InterPro" id="IPR036962">
    <property type="entry name" value="Glyco_hydro_3_N_sf"/>
</dbReference>
<reference evidence="5 6" key="1">
    <citation type="submission" date="2017-10" db="EMBL/GenBank/DDBJ databases">
        <title>Sequencing the genomes of 1000 actinobacteria strains.</title>
        <authorList>
            <person name="Klenk H.-P."/>
        </authorList>
    </citation>
    <scope>NUCLEOTIDE SEQUENCE [LARGE SCALE GENOMIC DNA]</scope>
    <source>
        <strain evidence="5 6">DSM 15597</strain>
    </source>
</reference>
<comment type="caution">
    <text evidence="5">The sequence shown here is derived from an EMBL/GenBank/DDBJ whole genome shotgun (WGS) entry which is preliminary data.</text>
</comment>
<dbReference type="SUPFAM" id="SSF51445">
    <property type="entry name" value="(Trans)glycosidases"/>
    <property type="match status" value="1"/>
</dbReference>
<sequence length="491" mass="50740">MIDELRRAINTTLMPGFDGPVAPQWLLKALADGLGSVCLFDSNVVDPDQLVALTTAIHAANPSALIAMDEEGGDVTRLHHRQGSPHPSAAYLGARDSIRVTEQVAAQIGAELLAAGVDLNLAPVADANTNPLNPVIGVRSFGTDPQLVARHVAAYVAGLQALGVAACAKHFPGHGDTSADSHRELPTITVDRDLLWSRELVPFRAAVEAGAQAVMTSHILVPSIDPQWPATLSAPILGLLRDELGFTGLIVSDALDMAGASAGRGIAEAAVLALSAGADLLCIGAGNTGDQMIGIREHVAAAVRDGRLSEARVFEAANRATGLVAGLAAQRWTNAANPLVRDVADGVTIDPAVFARRRPIAALTAPLFLLLDTEANIAAGQTPWGIGAQLADEVAGRLPGSGFATAGDLGELAAVLAAHPNRIVVAQGKDFHRVEFLRAAAVMLRGRTTETILVEEGWPTPGGEPAVDLISYGSGRGTMLALLDLLAGGTD</sequence>
<dbReference type="EMBL" id="PDJC01000001">
    <property type="protein sequence ID" value="PFG15548.1"/>
    <property type="molecule type" value="Genomic_DNA"/>
</dbReference>
<dbReference type="RefSeq" id="WP_211283230.1">
    <property type="nucleotide sequence ID" value="NZ_PDJC01000001.1"/>
</dbReference>
<name>A0A2A9CMK3_9ACTN</name>
<feature type="domain" description="Glycoside hydrolase family 3 N-terminal" evidence="4">
    <location>
        <begin position="33"/>
        <end position="320"/>
    </location>
</feature>
<evidence type="ECO:0000259" key="4">
    <source>
        <dbReference type="Pfam" id="PF00933"/>
    </source>
</evidence>
<dbReference type="PANTHER" id="PTHR30480">
    <property type="entry name" value="BETA-HEXOSAMINIDASE-RELATED"/>
    <property type="match status" value="1"/>
</dbReference>
<proteinExistence type="inferred from homology"/>
<protein>
    <submittedName>
        <fullName evidence="5">Beta-N-acetylhexosaminidase</fullName>
    </submittedName>
</protein>
<evidence type="ECO:0000256" key="2">
    <source>
        <dbReference type="ARBA" id="ARBA00022801"/>
    </source>
</evidence>
<evidence type="ECO:0000256" key="1">
    <source>
        <dbReference type="ARBA" id="ARBA00005336"/>
    </source>
</evidence>
<organism evidence="5 6">
    <name type="scientific">Propionicimonas paludicola</name>
    <dbReference type="NCBI Taxonomy" id="185243"/>
    <lineage>
        <taxon>Bacteria</taxon>
        <taxon>Bacillati</taxon>
        <taxon>Actinomycetota</taxon>
        <taxon>Actinomycetes</taxon>
        <taxon>Propionibacteriales</taxon>
        <taxon>Nocardioidaceae</taxon>
        <taxon>Propionicimonas</taxon>
    </lineage>
</organism>
<keyword evidence="2" id="KW-0378">Hydrolase</keyword>
<dbReference type="InterPro" id="IPR050226">
    <property type="entry name" value="NagZ_Beta-hexosaminidase"/>
</dbReference>
<dbReference type="PROSITE" id="PS00775">
    <property type="entry name" value="GLYCOSYL_HYDROL_F3"/>
    <property type="match status" value="1"/>
</dbReference>
<keyword evidence="3" id="KW-0326">Glycosidase</keyword>
<dbReference type="PANTHER" id="PTHR30480:SF16">
    <property type="entry name" value="GLYCOSIDE HYDROLASE FAMILY 3 DOMAIN PROTEIN"/>
    <property type="match status" value="1"/>
</dbReference>
<dbReference type="GO" id="GO:0004553">
    <property type="term" value="F:hydrolase activity, hydrolyzing O-glycosyl compounds"/>
    <property type="evidence" value="ECO:0007669"/>
    <property type="project" value="InterPro"/>
</dbReference>
<dbReference type="InterPro" id="IPR019800">
    <property type="entry name" value="Glyco_hydro_3_AS"/>
</dbReference>
<keyword evidence="6" id="KW-1185">Reference proteome</keyword>
<dbReference type="AlphaFoldDB" id="A0A2A9CMK3"/>
<evidence type="ECO:0000313" key="5">
    <source>
        <dbReference type="EMBL" id="PFG15548.1"/>
    </source>
</evidence>
<dbReference type="InterPro" id="IPR017853">
    <property type="entry name" value="GH"/>
</dbReference>
<dbReference type="InterPro" id="IPR001764">
    <property type="entry name" value="Glyco_hydro_3_N"/>
</dbReference>
<gene>
    <name evidence="5" type="ORF">ATK74_0068</name>
</gene>